<dbReference type="Gene3D" id="3.30.530.20">
    <property type="match status" value="1"/>
</dbReference>
<dbReference type="InterPro" id="IPR023393">
    <property type="entry name" value="START-like_dom_sf"/>
</dbReference>
<dbReference type="SUPFAM" id="SSF55961">
    <property type="entry name" value="Bet v1-like"/>
    <property type="match status" value="1"/>
</dbReference>
<sequence>MPRTFTVSDSIVVHVSPADVYRHVSDPARMGDWSPENLGATVHGDAGETRVGTVFDGRNKRGSFRWTTRCTVTAVEQDRLFRFRVHAIGVRRPRVPGPIATWEYRFEPVPEGTRVTETWTDDRRSWPDFVAHAFDRIATRGHTFADFQRRNIATTLRNLKKALEPVPDTR</sequence>
<dbReference type="PATRIC" id="fig|1961.12.peg.4112"/>
<dbReference type="RefSeq" id="WP_030385370.1">
    <property type="nucleotide sequence ID" value="NZ_LGUV01000233.1"/>
</dbReference>
<dbReference type="AlphaFoldDB" id="A0A0L8MID1"/>
<dbReference type="Pfam" id="PF10604">
    <property type="entry name" value="Polyketide_cyc2"/>
    <property type="match status" value="1"/>
</dbReference>
<dbReference type="Proteomes" id="UP000037084">
    <property type="component" value="Unassembled WGS sequence"/>
</dbReference>
<dbReference type="EMBL" id="LGUV01000233">
    <property type="protein sequence ID" value="KOG50085.1"/>
    <property type="molecule type" value="Genomic_DNA"/>
</dbReference>
<accession>A0A0L8MID1</accession>
<dbReference type="CDD" id="cd07812">
    <property type="entry name" value="SRPBCC"/>
    <property type="match status" value="1"/>
</dbReference>
<dbReference type="InterPro" id="IPR019587">
    <property type="entry name" value="Polyketide_cyclase/dehydratase"/>
</dbReference>
<evidence type="ECO:0000313" key="2">
    <source>
        <dbReference type="Proteomes" id="UP000037084"/>
    </source>
</evidence>
<dbReference type="OrthoDB" id="4618973at2"/>
<protein>
    <submittedName>
        <fullName evidence="1">Polyketide cyclase</fullName>
    </submittedName>
</protein>
<name>A0A0L8MID1_STRVG</name>
<evidence type="ECO:0000313" key="1">
    <source>
        <dbReference type="EMBL" id="KOG50085.1"/>
    </source>
</evidence>
<reference evidence="2" key="1">
    <citation type="submission" date="2015-07" db="EMBL/GenBank/DDBJ databases">
        <authorList>
            <consortium name="Consortium for Microbial Forensics and Genomics (microFORGE)"/>
            <person name="Knight B.M."/>
            <person name="Roberts D.P."/>
            <person name="Lin D."/>
            <person name="Hari K."/>
            <person name="Fletcher J."/>
            <person name="Melcher U."/>
            <person name="Blagden T."/>
            <person name="Winegar R.A."/>
        </authorList>
    </citation>
    <scope>NUCLEOTIDE SEQUENCE [LARGE SCALE GENOMIC DNA]</scope>
    <source>
        <strain evidence="2">NRRL B-1447</strain>
    </source>
</reference>
<comment type="caution">
    <text evidence="1">The sequence shown here is derived from an EMBL/GenBank/DDBJ whole genome shotgun (WGS) entry which is preliminary data.</text>
</comment>
<organism evidence="1 2">
    <name type="scientific">Streptomyces virginiae</name>
    <name type="common">Streptomyces cinnamonensis</name>
    <dbReference type="NCBI Taxonomy" id="1961"/>
    <lineage>
        <taxon>Bacteria</taxon>
        <taxon>Bacillati</taxon>
        <taxon>Actinomycetota</taxon>
        <taxon>Actinomycetes</taxon>
        <taxon>Kitasatosporales</taxon>
        <taxon>Streptomycetaceae</taxon>
        <taxon>Streptomyces</taxon>
    </lineage>
</organism>
<proteinExistence type="predicted"/>
<gene>
    <name evidence="1" type="ORF">ADK75_18055</name>
</gene>